<dbReference type="EMBL" id="AP012547">
    <property type="protein sequence ID" value="BAO27970.1"/>
    <property type="molecule type" value="Genomic_DNA"/>
</dbReference>
<evidence type="ECO:0000256" key="2">
    <source>
        <dbReference type="ARBA" id="ARBA00022475"/>
    </source>
</evidence>
<dbReference type="OrthoDB" id="9803456at2"/>
<dbReference type="RefSeq" id="WP_041096324.1">
    <property type="nucleotide sequence ID" value="NZ_AP012547.1"/>
</dbReference>
<dbReference type="CDD" id="cd07984">
    <property type="entry name" value="LPLAT_LABLAT-like"/>
    <property type="match status" value="1"/>
</dbReference>
<dbReference type="GO" id="GO:0009247">
    <property type="term" value="P:glycolipid biosynthetic process"/>
    <property type="evidence" value="ECO:0007669"/>
    <property type="project" value="UniProtKB-ARBA"/>
</dbReference>
<dbReference type="Pfam" id="PF03279">
    <property type="entry name" value="Lip_A_acyltrans"/>
    <property type="match status" value="1"/>
</dbReference>
<evidence type="ECO:0000256" key="4">
    <source>
        <dbReference type="ARBA" id="ARBA00022679"/>
    </source>
</evidence>
<reference evidence="7 8" key="1">
    <citation type="journal article" date="2014" name="Syst. Appl. Microbiol.">
        <title>Complete genomes of freshwater sulfur oxidizers Sulfuricella denitrificans skB26 and Sulfuritalea hydrogenivorans sk43H: genetic insights into the sulfur oxidation pathway of betaproteobacteria.</title>
        <authorList>
            <person name="Watanabe T."/>
            <person name="Kojima H."/>
            <person name="Fukui M."/>
        </authorList>
    </citation>
    <scope>NUCLEOTIDE SEQUENCE [LARGE SCALE GENOMIC DNA]</scope>
    <source>
        <strain evidence="7">DSM22779</strain>
    </source>
</reference>
<dbReference type="AlphaFoldDB" id="W0SB52"/>
<organism evidence="7 8">
    <name type="scientific">Sulfuritalea hydrogenivorans sk43H</name>
    <dbReference type="NCBI Taxonomy" id="1223802"/>
    <lineage>
        <taxon>Bacteria</taxon>
        <taxon>Pseudomonadati</taxon>
        <taxon>Pseudomonadota</taxon>
        <taxon>Betaproteobacteria</taxon>
        <taxon>Nitrosomonadales</taxon>
        <taxon>Sterolibacteriaceae</taxon>
        <taxon>Sulfuritalea</taxon>
    </lineage>
</organism>
<keyword evidence="4 7" id="KW-0808">Transferase</keyword>
<dbReference type="GO" id="GO:0005886">
    <property type="term" value="C:plasma membrane"/>
    <property type="evidence" value="ECO:0007669"/>
    <property type="project" value="UniProtKB-SubCell"/>
</dbReference>
<keyword evidence="3" id="KW-0997">Cell inner membrane</keyword>
<evidence type="ECO:0000313" key="8">
    <source>
        <dbReference type="Proteomes" id="UP000031637"/>
    </source>
</evidence>
<evidence type="ECO:0000256" key="3">
    <source>
        <dbReference type="ARBA" id="ARBA00022519"/>
    </source>
</evidence>
<dbReference type="KEGG" id="shd:SUTH_00150"/>
<sequence>MTRLFLALMWLLHWLPLPLLAALGRGLGLLLYVLVGERRHVTLTNLGLCFPHLSPAEKSALARRHFMAFGRSFLELGLWWHASPERIRRLVRLDGGERLAAYKDRPVILLVPHFVGIDAGWIRIALEHGLVAIYTRQKNRVFEAAMNGGRLRFGNCELASRQEGTRKALKAMKGGRFFHYSPDMDYGPKESVFVPFFGVQTATITGLARLAKLTGATVIPVVTRMAGSGYVATVGEPWGDFPGADELANARRLNAFIEAEAMKSPEQYYWLHKRFKTRPPGEQGVY</sequence>
<comment type="subcellular location">
    <subcellularLocation>
        <location evidence="1">Cell inner membrane</location>
    </subcellularLocation>
</comment>
<evidence type="ECO:0000313" key="7">
    <source>
        <dbReference type="EMBL" id="BAO27970.1"/>
    </source>
</evidence>
<dbReference type="Proteomes" id="UP000031637">
    <property type="component" value="Chromosome"/>
</dbReference>
<dbReference type="PIRSF" id="PIRSF026649">
    <property type="entry name" value="MsbB"/>
    <property type="match status" value="1"/>
</dbReference>
<gene>
    <name evidence="7" type="ORF">SUTH_00150</name>
</gene>
<dbReference type="InterPro" id="IPR004960">
    <property type="entry name" value="LipA_acyltrans"/>
</dbReference>
<keyword evidence="2" id="KW-1003">Cell membrane</keyword>
<keyword evidence="8" id="KW-1185">Reference proteome</keyword>
<dbReference type="PANTHER" id="PTHR30606:SF9">
    <property type="entry name" value="LIPID A BIOSYNTHESIS LAUROYLTRANSFERASE"/>
    <property type="match status" value="1"/>
</dbReference>
<dbReference type="HOGENOM" id="CLU_049421_1_0_4"/>
<protein>
    <submittedName>
        <fullName evidence="7">Lauroyl/myristoyl acyltransferase</fullName>
    </submittedName>
</protein>
<evidence type="ECO:0000256" key="6">
    <source>
        <dbReference type="ARBA" id="ARBA00023315"/>
    </source>
</evidence>
<dbReference type="GO" id="GO:0016746">
    <property type="term" value="F:acyltransferase activity"/>
    <property type="evidence" value="ECO:0007669"/>
    <property type="project" value="UniProtKB-KW"/>
</dbReference>
<dbReference type="PANTHER" id="PTHR30606">
    <property type="entry name" value="LIPID A BIOSYNTHESIS LAUROYL ACYLTRANSFERASE"/>
    <property type="match status" value="1"/>
</dbReference>
<keyword evidence="6 7" id="KW-0012">Acyltransferase</keyword>
<keyword evidence="5" id="KW-0472">Membrane</keyword>
<dbReference type="STRING" id="1223802.SUTH_00150"/>
<evidence type="ECO:0000256" key="5">
    <source>
        <dbReference type="ARBA" id="ARBA00023136"/>
    </source>
</evidence>
<evidence type="ECO:0000256" key="1">
    <source>
        <dbReference type="ARBA" id="ARBA00004533"/>
    </source>
</evidence>
<proteinExistence type="predicted"/>
<name>W0SB52_9PROT</name>
<accession>W0SB52</accession>